<reference evidence="4" key="1">
    <citation type="submission" date="2016-11" db="EMBL/GenBank/DDBJ databases">
        <authorList>
            <person name="Varghese N."/>
            <person name="Submissions S."/>
        </authorList>
    </citation>
    <scope>NUCLEOTIDE SEQUENCE [LARGE SCALE GENOMIC DNA]</scope>
    <source>
        <strain evidence="4">DSM 100572</strain>
    </source>
</reference>
<evidence type="ECO:0000313" key="3">
    <source>
        <dbReference type="EMBL" id="SHH78697.1"/>
    </source>
</evidence>
<evidence type="ECO:0000256" key="1">
    <source>
        <dbReference type="ARBA" id="ARBA00022679"/>
    </source>
</evidence>
<protein>
    <submittedName>
        <fullName evidence="3">Phosphopantetheinyl transferase</fullName>
    </submittedName>
</protein>
<evidence type="ECO:0000259" key="2">
    <source>
        <dbReference type="Pfam" id="PF01648"/>
    </source>
</evidence>
<dbReference type="Pfam" id="PF01648">
    <property type="entry name" value="ACPS"/>
    <property type="match status" value="1"/>
</dbReference>
<dbReference type="InterPro" id="IPR008278">
    <property type="entry name" value="4-PPantetheinyl_Trfase_dom"/>
</dbReference>
<dbReference type="RefSeq" id="WP_073120983.1">
    <property type="nucleotide sequence ID" value="NZ_BMEN01000004.1"/>
</dbReference>
<keyword evidence="1 3" id="KW-0808">Transferase</keyword>
<dbReference type="Gene3D" id="3.90.470.20">
    <property type="entry name" value="4'-phosphopantetheinyl transferase domain"/>
    <property type="match status" value="1"/>
</dbReference>
<name>A0A1M5VU12_9FLAO</name>
<proteinExistence type="predicted"/>
<dbReference type="GO" id="GO:0000287">
    <property type="term" value="F:magnesium ion binding"/>
    <property type="evidence" value="ECO:0007669"/>
    <property type="project" value="InterPro"/>
</dbReference>
<organism evidence="3 4">
    <name type="scientific">Wenyingzhuangia marina</name>
    <dbReference type="NCBI Taxonomy" id="1195760"/>
    <lineage>
        <taxon>Bacteria</taxon>
        <taxon>Pseudomonadati</taxon>
        <taxon>Bacteroidota</taxon>
        <taxon>Flavobacteriia</taxon>
        <taxon>Flavobacteriales</taxon>
        <taxon>Flavobacteriaceae</taxon>
        <taxon>Wenyingzhuangia</taxon>
    </lineage>
</organism>
<dbReference type="AlphaFoldDB" id="A0A1M5VU12"/>
<dbReference type="Proteomes" id="UP000184109">
    <property type="component" value="Unassembled WGS sequence"/>
</dbReference>
<dbReference type="InterPro" id="IPR037143">
    <property type="entry name" value="4-PPantetheinyl_Trfase_dom_sf"/>
</dbReference>
<keyword evidence="4" id="KW-1185">Reference proteome</keyword>
<dbReference type="SUPFAM" id="SSF56214">
    <property type="entry name" value="4'-phosphopantetheinyl transferase"/>
    <property type="match status" value="2"/>
</dbReference>
<evidence type="ECO:0000313" key="4">
    <source>
        <dbReference type="Proteomes" id="UP000184109"/>
    </source>
</evidence>
<sequence>MPLFKTIQISPNTTVYVWKITESIDVLRDVHLSKNSLNRVNLMKSESHQKGFLSIRHLLQHINLNDDDLFYNEFGKPLLKNHQHISITHSYDFSAIVVSDEIVGIDIEKNREKIKIIKHRFTDLEQNDLSDEKYIKQLTFIWGGKEAMFKIHPCGGMSFKNDLILKKISTLNAKGYINTPELKQNCDIYFYQIENYSLAIATINNELS</sequence>
<dbReference type="STRING" id="1195760.SAMN05444281_1945"/>
<gene>
    <name evidence="3" type="ORF">SAMN05444281_1945</name>
</gene>
<dbReference type="EMBL" id="FQXQ01000004">
    <property type="protein sequence ID" value="SHH78697.1"/>
    <property type="molecule type" value="Genomic_DNA"/>
</dbReference>
<dbReference type="GO" id="GO:0008897">
    <property type="term" value="F:holo-[acyl-carrier-protein] synthase activity"/>
    <property type="evidence" value="ECO:0007669"/>
    <property type="project" value="InterPro"/>
</dbReference>
<dbReference type="OrthoDB" id="1190494at2"/>
<accession>A0A1M5VU12</accession>
<feature type="domain" description="4'-phosphopantetheinyl transferase" evidence="2">
    <location>
        <begin position="103"/>
        <end position="200"/>
    </location>
</feature>